<comment type="caution">
    <text evidence="1">The sequence shown here is derived from an EMBL/GenBank/DDBJ whole genome shotgun (WGS) entry which is preliminary data.</text>
</comment>
<gene>
    <name evidence="1" type="ORF">AVEN_16436_1</name>
</gene>
<organism evidence="1 2">
    <name type="scientific">Araneus ventricosus</name>
    <name type="common">Orbweaver spider</name>
    <name type="synonym">Epeira ventricosa</name>
    <dbReference type="NCBI Taxonomy" id="182803"/>
    <lineage>
        <taxon>Eukaryota</taxon>
        <taxon>Metazoa</taxon>
        <taxon>Ecdysozoa</taxon>
        <taxon>Arthropoda</taxon>
        <taxon>Chelicerata</taxon>
        <taxon>Arachnida</taxon>
        <taxon>Araneae</taxon>
        <taxon>Araneomorphae</taxon>
        <taxon>Entelegynae</taxon>
        <taxon>Araneoidea</taxon>
        <taxon>Araneidae</taxon>
        <taxon>Araneus</taxon>
    </lineage>
</organism>
<evidence type="ECO:0000313" key="1">
    <source>
        <dbReference type="EMBL" id="GBM68153.1"/>
    </source>
</evidence>
<protein>
    <submittedName>
        <fullName evidence="1">Uncharacterized protein</fullName>
    </submittedName>
</protein>
<dbReference type="EMBL" id="BGPR01002124">
    <property type="protein sequence ID" value="GBM68153.1"/>
    <property type="molecule type" value="Genomic_DNA"/>
</dbReference>
<accession>A0A4Y2HSK0</accession>
<reference evidence="1 2" key="1">
    <citation type="journal article" date="2019" name="Sci. Rep.">
        <title>Orb-weaving spider Araneus ventricosus genome elucidates the spidroin gene catalogue.</title>
        <authorList>
            <person name="Kono N."/>
            <person name="Nakamura H."/>
            <person name="Ohtoshi R."/>
            <person name="Moran D.A.P."/>
            <person name="Shinohara A."/>
            <person name="Yoshida Y."/>
            <person name="Fujiwara M."/>
            <person name="Mori M."/>
            <person name="Tomita M."/>
            <person name="Arakawa K."/>
        </authorList>
    </citation>
    <scope>NUCLEOTIDE SEQUENCE [LARGE SCALE GENOMIC DNA]</scope>
</reference>
<proteinExistence type="predicted"/>
<sequence length="125" mass="14580">MANLALAPINPKTTKSIIQSIRSSIHIWLFFSVVILTSRFEATPVLFWDGPVILNFCQMTMPELALPLHTSEPHQREVVWPPTYDLTYNRPNTRRIFRGIRFRTLWPQCRDLTTRPSPPSTFGWK</sequence>
<dbReference type="AlphaFoldDB" id="A0A4Y2HSK0"/>
<evidence type="ECO:0000313" key="2">
    <source>
        <dbReference type="Proteomes" id="UP000499080"/>
    </source>
</evidence>
<name>A0A4Y2HSK0_ARAVE</name>
<dbReference type="Proteomes" id="UP000499080">
    <property type="component" value="Unassembled WGS sequence"/>
</dbReference>
<keyword evidence="2" id="KW-1185">Reference proteome</keyword>